<feature type="non-terminal residue" evidence="2">
    <location>
        <position position="1"/>
    </location>
</feature>
<keyword evidence="3" id="KW-1185">Reference proteome</keyword>
<feature type="compositionally biased region" description="Basic and acidic residues" evidence="1">
    <location>
        <begin position="24"/>
        <end position="49"/>
    </location>
</feature>
<accession>A0A372M4I7</accession>
<sequence>GARLGAALQPLSSYAPGRPAPGRARPDDEPAPDDRAPAEHSRDHDEADRTLVTTAPPPAPDRRIPAKPQVAGVSAAGLPVRKRRNPAEGTTPGRPEPRRPAAPAKKAPTRRDSRQVSDVLAAYAQGISRSADNRGPDATAAKGRTPRIAPADDTTQRSTS</sequence>
<proteinExistence type="predicted"/>
<name>A0A372M4I7_9ACTN</name>
<organism evidence="2 3">
    <name type="scientific">Streptomyces triticagri</name>
    <dbReference type="NCBI Taxonomy" id="2293568"/>
    <lineage>
        <taxon>Bacteria</taxon>
        <taxon>Bacillati</taxon>
        <taxon>Actinomycetota</taxon>
        <taxon>Actinomycetes</taxon>
        <taxon>Kitasatosporales</taxon>
        <taxon>Streptomycetaceae</taxon>
        <taxon>Streptomyces</taxon>
    </lineage>
</organism>
<evidence type="ECO:0000256" key="1">
    <source>
        <dbReference type="SAM" id="MobiDB-lite"/>
    </source>
</evidence>
<dbReference type="AlphaFoldDB" id="A0A372M4I7"/>
<dbReference type="EMBL" id="QUAK01000094">
    <property type="protein sequence ID" value="RFU85373.1"/>
    <property type="molecule type" value="Genomic_DNA"/>
</dbReference>
<feature type="region of interest" description="Disordered" evidence="1">
    <location>
        <begin position="1"/>
        <end position="160"/>
    </location>
</feature>
<gene>
    <name evidence="2" type="ORF">DY218_17410</name>
</gene>
<evidence type="ECO:0000313" key="2">
    <source>
        <dbReference type="EMBL" id="RFU85373.1"/>
    </source>
</evidence>
<reference evidence="2 3" key="1">
    <citation type="submission" date="2018-08" db="EMBL/GenBank/DDBJ databases">
        <title>Isolation, diversity and antifungal activity of Actinobacteria from wheat.</title>
        <authorList>
            <person name="Han C."/>
        </authorList>
    </citation>
    <scope>NUCLEOTIDE SEQUENCE [LARGE SCALE GENOMIC DNA]</scope>
    <source>
        <strain evidence="2 3">NEAU-YY421</strain>
    </source>
</reference>
<protein>
    <submittedName>
        <fullName evidence="2">Uncharacterized protein</fullName>
    </submittedName>
</protein>
<evidence type="ECO:0000313" key="3">
    <source>
        <dbReference type="Proteomes" id="UP000263094"/>
    </source>
</evidence>
<dbReference type="Proteomes" id="UP000263094">
    <property type="component" value="Unassembled WGS sequence"/>
</dbReference>
<comment type="caution">
    <text evidence="2">The sequence shown here is derived from an EMBL/GenBank/DDBJ whole genome shotgun (WGS) entry which is preliminary data.</text>
</comment>